<sequence length="69" mass="6926">MIFALVSSGRSSFVTSRPTNCDTPASGVAATDSTAALPPVADTASKPVERTVITFTLSALCTVAIALPA</sequence>
<dbReference type="AlphaFoldDB" id="A0A5E4YU47"/>
<name>A0A5E4YU47_9BURK</name>
<dbReference type="Proteomes" id="UP000368474">
    <property type="component" value="Unassembled WGS sequence"/>
</dbReference>
<organism evidence="1 2">
    <name type="scientific">Pandoraea morbifera</name>
    <dbReference type="NCBI Taxonomy" id="2508300"/>
    <lineage>
        <taxon>Bacteria</taxon>
        <taxon>Pseudomonadati</taxon>
        <taxon>Pseudomonadota</taxon>
        <taxon>Betaproteobacteria</taxon>
        <taxon>Burkholderiales</taxon>
        <taxon>Burkholderiaceae</taxon>
        <taxon>Pandoraea</taxon>
    </lineage>
</organism>
<evidence type="ECO:0000313" key="2">
    <source>
        <dbReference type="Proteomes" id="UP000368474"/>
    </source>
</evidence>
<evidence type="ECO:0000313" key="1">
    <source>
        <dbReference type="EMBL" id="VVE52276.1"/>
    </source>
</evidence>
<proteinExistence type="predicted"/>
<dbReference type="EMBL" id="CABPSD010000037">
    <property type="protein sequence ID" value="VVE52276.1"/>
    <property type="molecule type" value="Genomic_DNA"/>
</dbReference>
<reference evidence="1 2" key="1">
    <citation type="submission" date="2019-08" db="EMBL/GenBank/DDBJ databases">
        <authorList>
            <person name="Peeters C."/>
        </authorList>
    </citation>
    <scope>NUCLEOTIDE SEQUENCE [LARGE SCALE GENOMIC DNA]</scope>
    <source>
        <strain evidence="1 2">LMG 31116</strain>
    </source>
</reference>
<keyword evidence="2" id="KW-1185">Reference proteome</keyword>
<protein>
    <submittedName>
        <fullName evidence="1">Uncharacterized protein</fullName>
    </submittedName>
</protein>
<accession>A0A5E4YU47</accession>
<gene>
    <name evidence="1" type="ORF">PMO31116_04737</name>
</gene>